<gene>
    <name evidence="3" type="ORF">PGT21_026485</name>
    <name evidence="2" type="ORF">PGTUg99_007699</name>
</gene>
<keyword evidence="4" id="KW-1185">Reference proteome</keyword>
<evidence type="ECO:0000313" key="3">
    <source>
        <dbReference type="EMBL" id="KAA1091130.1"/>
    </source>
</evidence>
<evidence type="ECO:0008006" key="6">
    <source>
        <dbReference type="Google" id="ProtNLM"/>
    </source>
</evidence>
<dbReference type="OrthoDB" id="2507215at2759"/>
<evidence type="ECO:0000313" key="2">
    <source>
        <dbReference type="EMBL" id="KAA1075780.1"/>
    </source>
</evidence>
<name>A0A5B0NSL0_PUCGR</name>
<dbReference type="AlphaFoldDB" id="A0A5B0NSL0"/>
<sequence>MASDELPSSPLDPHYPLTTQQSRAAYIEARRPHALHIPEGTQHLLLARRDISYPSQLSLSDIPLRAAPDVPLPPLPSAGSPLNPIASWLRNVQPISPATDLALRTTSYFSSDSDASMETTSISSVIADRDVLSPAQTFAFNRQGLLAPEGISPTNPGYRAAEIQPIAGPNNAPGASTPDNNSASTGPMLSSSPAKQSSNGIAWVSASPAKKPVKANPKGKAPGRPDGKKKHGASTTLPPRRVAVVIPMSRIRPGKAPARKAKVLPPPARSPLRPSEQPVYCCPVCGFHSPLLTDINQHVKESHPHYYSHNIAPHDGPESGPSSK</sequence>
<feature type="region of interest" description="Disordered" evidence="1">
    <location>
        <begin position="149"/>
        <end position="240"/>
    </location>
</feature>
<protein>
    <recommendedName>
        <fullName evidence="6">C2H2-type domain-containing protein</fullName>
    </recommendedName>
</protein>
<organism evidence="3 4">
    <name type="scientific">Puccinia graminis f. sp. tritici</name>
    <dbReference type="NCBI Taxonomy" id="56615"/>
    <lineage>
        <taxon>Eukaryota</taxon>
        <taxon>Fungi</taxon>
        <taxon>Dikarya</taxon>
        <taxon>Basidiomycota</taxon>
        <taxon>Pucciniomycotina</taxon>
        <taxon>Pucciniomycetes</taxon>
        <taxon>Pucciniales</taxon>
        <taxon>Pucciniaceae</taxon>
        <taxon>Puccinia</taxon>
    </lineage>
</organism>
<dbReference type="Proteomes" id="UP000325313">
    <property type="component" value="Unassembled WGS sequence"/>
</dbReference>
<comment type="caution">
    <text evidence="3">The sequence shown here is derived from an EMBL/GenBank/DDBJ whole genome shotgun (WGS) entry which is preliminary data.</text>
</comment>
<evidence type="ECO:0000313" key="5">
    <source>
        <dbReference type="Proteomes" id="UP000325313"/>
    </source>
</evidence>
<evidence type="ECO:0000313" key="4">
    <source>
        <dbReference type="Proteomes" id="UP000324748"/>
    </source>
</evidence>
<dbReference type="EMBL" id="VSWC01000092">
    <property type="protein sequence ID" value="KAA1091130.1"/>
    <property type="molecule type" value="Genomic_DNA"/>
</dbReference>
<evidence type="ECO:0000256" key="1">
    <source>
        <dbReference type="SAM" id="MobiDB-lite"/>
    </source>
</evidence>
<reference evidence="4 5" key="1">
    <citation type="submission" date="2019-05" db="EMBL/GenBank/DDBJ databases">
        <title>Emergence of the Ug99 lineage of the wheat stem rust pathogen through somatic hybridization.</title>
        <authorList>
            <person name="Li F."/>
            <person name="Upadhyaya N.M."/>
            <person name="Sperschneider J."/>
            <person name="Matny O."/>
            <person name="Nguyen-Phuc H."/>
            <person name="Mago R."/>
            <person name="Raley C."/>
            <person name="Miller M.E."/>
            <person name="Silverstein K.A.T."/>
            <person name="Henningsen E."/>
            <person name="Hirsch C.D."/>
            <person name="Visser B."/>
            <person name="Pretorius Z.A."/>
            <person name="Steffenson B.J."/>
            <person name="Schwessinger B."/>
            <person name="Dodds P.N."/>
            <person name="Figueroa M."/>
        </authorList>
    </citation>
    <scope>NUCLEOTIDE SEQUENCE [LARGE SCALE GENOMIC DNA]</scope>
    <source>
        <strain evidence="3">21-0</strain>
        <strain evidence="2 5">Ug99</strain>
    </source>
</reference>
<dbReference type="Proteomes" id="UP000324748">
    <property type="component" value="Unassembled WGS sequence"/>
</dbReference>
<proteinExistence type="predicted"/>
<accession>A0A5B0NSL0</accession>
<dbReference type="EMBL" id="VDEP01000471">
    <property type="protein sequence ID" value="KAA1075780.1"/>
    <property type="molecule type" value="Genomic_DNA"/>
</dbReference>
<feature type="region of interest" description="Disordered" evidence="1">
    <location>
        <begin position="1"/>
        <end position="20"/>
    </location>
</feature>
<feature type="region of interest" description="Disordered" evidence="1">
    <location>
        <begin position="254"/>
        <end position="275"/>
    </location>
</feature>
<feature type="compositionally biased region" description="Polar residues" evidence="1">
    <location>
        <begin position="173"/>
        <end position="200"/>
    </location>
</feature>